<dbReference type="GeneID" id="78462939"/>
<gene>
    <name evidence="1" type="ORF">NCTC11429_02216</name>
</gene>
<evidence type="ECO:0000313" key="2">
    <source>
        <dbReference type="Proteomes" id="UP000308196"/>
    </source>
</evidence>
<dbReference type="InterPro" id="IPR025396">
    <property type="entry name" value="DUF4302"/>
</dbReference>
<dbReference type="RefSeq" id="WP_028072053.1">
    <property type="nucleotide sequence ID" value="NZ_JBPFQZ010000013.1"/>
</dbReference>
<dbReference type="PROSITE" id="PS51257">
    <property type="entry name" value="PROKAR_LIPOPROTEIN"/>
    <property type="match status" value="1"/>
</dbReference>
<reference evidence="1 2" key="1">
    <citation type="submission" date="2019-05" db="EMBL/GenBank/DDBJ databases">
        <authorList>
            <consortium name="Pathogen Informatics"/>
        </authorList>
    </citation>
    <scope>NUCLEOTIDE SEQUENCE [LARGE SCALE GENOMIC DNA]</scope>
    <source>
        <strain evidence="1 2">NCTC11429</strain>
    </source>
</reference>
<evidence type="ECO:0008006" key="3">
    <source>
        <dbReference type="Google" id="ProtNLM"/>
    </source>
</evidence>
<name>A0A4U9UZW2_9SPHI</name>
<sequence>MKKYLLLYILFVVAFSSCEKDKTSSVMDDVDVRLTDSLAQYQTALVSAKYGWKAYLLTNIDIAVDFTMKFNDRNRVVMNAEYQINQEESSYRLKALQRPTLLFDTYSILHELSDPNPNVLGGGVGTGYKADFEFAIISTTKDKIVLEGTFNKSKLILIRAESEEDLASTYEETTSMQDKLSQIHTYFKRTEIAGKNYEAKIDVGSKRINFISAETGENVGSNFYVVKDDIRFFNPILIGKDSIAGLSNVKYDPSGFLAASSGTLNLKITESITPMNYDKTAVTRFWRSDRQIAFTPWVKDGEEDYLNDNSVSVGTGINRRIAWLDYGPGYDLLAYAQGNSIYFGTAIAGTIDLQSGLIKYQYLGTLGTIPAAYRNIILQTALDFTDPKGLYVIETALGQYDLVTVSDARKWISFGR</sequence>
<dbReference type="Pfam" id="PF14135">
    <property type="entry name" value="DUF4302"/>
    <property type="match status" value="1"/>
</dbReference>
<dbReference type="KEGG" id="stha:NCTC11429_02216"/>
<dbReference type="Proteomes" id="UP000308196">
    <property type="component" value="Chromosome"/>
</dbReference>
<proteinExistence type="predicted"/>
<organism evidence="1 2">
    <name type="scientific">Sphingobacterium thalpophilum</name>
    <dbReference type="NCBI Taxonomy" id="259"/>
    <lineage>
        <taxon>Bacteria</taxon>
        <taxon>Pseudomonadati</taxon>
        <taxon>Bacteroidota</taxon>
        <taxon>Sphingobacteriia</taxon>
        <taxon>Sphingobacteriales</taxon>
        <taxon>Sphingobacteriaceae</taxon>
        <taxon>Sphingobacterium</taxon>
    </lineage>
</organism>
<protein>
    <recommendedName>
        <fullName evidence="3">DUF4302 domain-containing protein</fullName>
    </recommendedName>
</protein>
<accession>A0A4U9UZW2</accession>
<dbReference type="EMBL" id="LR590484">
    <property type="protein sequence ID" value="VTR39635.1"/>
    <property type="molecule type" value="Genomic_DNA"/>
</dbReference>
<dbReference type="STRING" id="1123265.GCA_000686625_01080"/>
<evidence type="ECO:0000313" key="1">
    <source>
        <dbReference type="EMBL" id="VTR39635.1"/>
    </source>
</evidence>
<dbReference type="AlphaFoldDB" id="A0A4U9UZW2"/>